<gene>
    <name evidence="4" type="ORF">ABC974_15015</name>
</gene>
<evidence type="ECO:0000259" key="3">
    <source>
        <dbReference type="PROSITE" id="PS51186"/>
    </source>
</evidence>
<proteinExistence type="predicted"/>
<dbReference type="Proteomes" id="UP001419910">
    <property type="component" value="Unassembled WGS sequence"/>
</dbReference>
<dbReference type="EMBL" id="JBDIME010000013">
    <property type="protein sequence ID" value="MEN2790949.1"/>
    <property type="molecule type" value="Genomic_DNA"/>
</dbReference>
<dbReference type="Pfam" id="PF00583">
    <property type="entry name" value="Acetyltransf_1"/>
    <property type="match status" value="1"/>
</dbReference>
<sequence length="154" mass="17143">MRLDRGTPDQAGAIRDLTLRAYAKWLPVTQRKPRPMTADYDLALSEHRFDCLWNGERLAGLIETVPEGDALLIVNVAVEPDYQGRGLGMTLMRHAETLARAAGLSGTRLYTNKLMTENIALYEALGYSFEKETIHDGGVVAVHMVREIDLQSIS</sequence>
<keyword evidence="1" id="KW-0808">Transferase</keyword>
<dbReference type="PROSITE" id="PS51186">
    <property type="entry name" value="GNAT"/>
    <property type="match status" value="1"/>
</dbReference>
<dbReference type="InterPro" id="IPR000182">
    <property type="entry name" value="GNAT_dom"/>
</dbReference>
<dbReference type="PANTHER" id="PTHR43877">
    <property type="entry name" value="AMINOALKYLPHOSPHONATE N-ACETYLTRANSFERASE-RELATED-RELATED"/>
    <property type="match status" value="1"/>
</dbReference>
<evidence type="ECO:0000313" key="4">
    <source>
        <dbReference type="EMBL" id="MEN2790949.1"/>
    </source>
</evidence>
<dbReference type="CDD" id="cd04301">
    <property type="entry name" value="NAT_SF"/>
    <property type="match status" value="1"/>
</dbReference>
<protein>
    <submittedName>
        <fullName evidence="4">GNAT family N-acetyltransferase</fullName>
    </submittedName>
</protein>
<dbReference type="InterPro" id="IPR016181">
    <property type="entry name" value="Acyl_CoA_acyltransferase"/>
</dbReference>
<feature type="domain" description="N-acetyltransferase" evidence="3">
    <location>
        <begin position="1"/>
        <end position="149"/>
    </location>
</feature>
<dbReference type="SUPFAM" id="SSF55729">
    <property type="entry name" value="Acyl-CoA N-acyltransferases (Nat)"/>
    <property type="match status" value="1"/>
</dbReference>
<name>A0ABU9Y579_9SPHN</name>
<dbReference type="InterPro" id="IPR050832">
    <property type="entry name" value="Bact_Acetyltransf"/>
</dbReference>
<keyword evidence="2" id="KW-0012">Acyltransferase</keyword>
<evidence type="ECO:0000256" key="2">
    <source>
        <dbReference type="ARBA" id="ARBA00023315"/>
    </source>
</evidence>
<comment type="caution">
    <text evidence="4">The sequence shown here is derived from an EMBL/GenBank/DDBJ whole genome shotgun (WGS) entry which is preliminary data.</text>
</comment>
<evidence type="ECO:0000313" key="5">
    <source>
        <dbReference type="Proteomes" id="UP001419910"/>
    </source>
</evidence>
<reference evidence="4 5" key="1">
    <citation type="submission" date="2024-05" db="EMBL/GenBank/DDBJ databases">
        <authorList>
            <person name="Liu Q."/>
            <person name="Xin Y.-H."/>
        </authorList>
    </citation>
    <scope>NUCLEOTIDE SEQUENCE [LARGE SCALE GENOMIC DNA]</scope>
    <source>
        <strain evidence="4 5">CGMCC 1.10181</strain>
    </source>
</reference>
<dbReference type="RefSeq" id="WP_343892860.1">
    <property type="nucleotide sequence ID" value="NZ_BAAAEH010000065.1"/>
</dbReference>
<dbReference type="Gene3D" id="3.40.630.30">
    <property type="match status" value="1"/>
</dbReference>
<organism evidence="4 5">
    <name type="scientific">Sphingomonas oligophenolica</name>
    <dbReference type="NCBI Taxonomy" id="301154"/>
    <lineage>
        <taxon>Bacteria</taxon>
        <taxon>Pseudomonadati</taxon>
        <taxon>Pseudomonadota</taxon>
        <taxon>Alphaproteobacteria</taxon>
        <taxon>Sphingomonadales</taxon>
        <taxon>Sphingomonadaceae</taxon>
        <taxon>Sphingomonas</taxon>
    </lineage>
</organism>
<keyword evidence="5" id="KW-1185">Reference proteome</keyword>
<evidence type="ECO:0000256" key="1">
    <source>
        <dbReference type="ARBA" id="ARBA00022679"/>
    </source>
</evidence>
<accession>A0ABU9Y579</accession>